<evidence type="ECO:0000313" key="6">
    <source>
        <dbReference type="Proteomes" id="UP000237966"/>
    </source>
</evidence>
<dbReference type="PANTHER" id="PTHR30154">
    <property type="entry name" value="LEUCINE-RESPONSIVE REGULATORY PROTEIN"/>
    <property type="match status" value="1"/>
</dbReference>
<keyword evidence="2" id="KW-0238">DNA-binding</keyword>
<dbReference type="InterPro" id="IPR000485">
    <property type="entry name" value="AsnC-type_HTH_dom"/>
</dbReference>
<dbReference type="Gene3D" id="1.10.10.10">
    <property type="entry name" value="Winged helix-like DNA-binding domain superfamily/Winged helix DNA-binding domain"/>
    <property type="match status" value="1"/>
</dbReference>
<dbReference type="PRINTS" id="PR00033">
    <property type="entry name" value="HTHASNC"/>
</dbReference>
<dbReference type="GO" id="GO:0043200">
    <property type="term" value="P:response to amino acid"/>
    <property type="evidence" value="ECO:0007669"/>
    <property type="project" value="TreeGrafter"/>
</dbReference>
<organism evidence="5 6">
    <name type="scientific">Rathayibacter toxicus</name>
    <dbReference type="NCBI Taxonomy" id="145458"/>
    <lineage>
        <taxon>Bacteria</taxon>
        <taxon>Bacillati</taxon>
        <taxon>Actinomycetota</taxon>
        <taxon>Actinomycetes</taxon>
        <taxon>Micrococcales</taxon>
        <taxon>Microbacteriaceae</taxon>
        <taxon>Rathayibacter</taxon>
    </lineage>
</organism>
<protein>
    <submittedName>
        <fullName evidence="5">Lrp/AsnC family transcriptional regulator</fullName>
    </submittedName>
</protein>
<dbReference type="PANTHER" id="PTHR30154:SF54">
    <property type="entry name" value="POSSIBLE TRANSCRIPTIONAL REGULATORY PROTEIN (PROBABLY LRP_ASNC-FAMILY)"/>
    <property type="match status" value="1"/>
</dbReference>
<accession>A0A2S5Y7N7</accession>
<dbReference type="InterPro" id="IPR036390">
    <property type="entry name" value="WH_DNA-bd_sf"/>
</dbReference>
<dbReference type="InterPro" id="IPR019888">
    <property type="entry name" value="Tscrpt_reg_AsnC-like"/>
</dbReference>
<gene>
    <name evidence="5" type="ORF">C5C51_04615</name>
</gene>
<dbReference type="Pfam" id="PF13404">
    <property type="entry name" value="HTH_AsnC-type"/>
    <property type="match status" value="1"/>
</dbReference>
<dbReference type="GO" id="GO:0005829">
    <property type="term" value="C:cytosol"/>
    <property type="evidence" value="ECO:0007669"/>
    <property type="project" value="TreeGrafter"/>
</dbReference>
<proteinExistence type="predicted"/>
<feature type="domain" description="HTH asnC-type" evidence="4">
    <location>
        <begin position="32"/>
        <end position="93"/>
    </location>
</feature>
<dbReference type="InterPro" id="IPR019887">
    <property type="entry name" value="Tscrpt_reg_AsnC/Lrp_C"/>
</dbReference>
<dbReference type="InterPro" id="IPR011008">
    <property type="entry name" value="Dimeric_a/b-barrel"/>
</dbReference>
<dbReference type="SMART" id="SM00344">
    <property type="entry name" value="HTH_ASNC"/>
    <property type="match status" value="1"/>
</dbReference>
<reference evidence="5 6" key="1">
    <citation type="submission" date="2018-02" db="EMBL/GenBank/DDBJ databases">
        <title>Bacteriophage NCPPB3778 and a type I-E CRISPR drive the evolution of the US Biological Select Agent, Rathayibacter toxicus.</title>
        <authorList>
            <person name="Davis E.W.II."/>
            <person name="Tabima J.F."/>
            <person name="Weisberg A.J."/>
            <person name="Lopes L.D."/>
            <person name="Wiseman M.S."/>
            <person name="Wiseman M.S."/>
            <person name="Pupko T."/>
            <person name="Belcher M.S."/>
            <person name="Sechler A.J."/>
            <person name="Tancos M.A."/>
            <person name="Schroeder B.K."/>
            <person name="Murray T.D."/>
            <person name="Luster D.G."/>
            <person name="Schneider W.L."/>
            <person name="Rogers E."/>
            <person name="Andreote F.D."/>
            <person name="Grunwald N.J."/>
            <person name="Putnam M.L."/>
            <person name="Chang J.H."/>
        </authorList>
    </citation>
    <scope>NUCLEOTIDE SEQUENCE [LARGE SCALE GENOMIC DNA]</scope>
    <source>
        <strain evidence="5 6">FH99</strain>
    </source>
</reference>
<dbReference type="SUPFAM" id="SSF54909">
    <property type="entry name" value="Dimeric alpha+beta barrel"/>
    <property type="match status" value="1"/>
</dbReference>
<name>A0A2S5Y7N7_9MICO</name>
<evidence type="ECO:0000256" key="3">
    <source>
        <dbReference type="ARBA" id="ARBA00023163"/>
    </source>
</evidence>
<keyword evidence="1" id="KW-0805">Transcription regulation</keyword>
<dbReference type="GO" id="GO:0043565">
    <property type="term" value="F:sequence-specific DNA binding"/>
    <property type="evidence" value="ECO:0007669"/>
    <property type="project" value="InterPro"/>
</dbReference>
<dbReference type="OrthoDB" id="4411089at2"/>
<dbReference type="Pfam" id="PF01037">
    <property type="entry name" value="AsnC_trans_reg"/>
    <property type="match status" value="1"/>
</dbReference>
<keyword evidence="3" id="KW-0804">Transcription</keyword>
<dbReference type="InterPro" id="IPR036388">
    <property type="entry name" value="WH-like_DNA-bd_sf"/>
</dbReference>
<evidence type="ECO:0000256" key="2">
    <source>
        <dbReference type="ARBA" id="ARBA00023125"/>
    </source>
</evidence>
<comment type="caution">
    <text evidence="5">The sequence shown here is derived from an EMBL/GenBank/DDBJ whole genome shotgun (WGS) entry which is preliminary data.</text>
</comment>
<evidence type="ECO:0000259" key="4">
    <source>
        <dbReference type="PROSITE" id="PS50956"/>
    </source>
</evidence>
<evidence type="ECO:0000256" key="1">
    <source>
        <dbReference type="ARBA" id="ARBA00023015"/>
    </source>
</evidence>
<dbReference type="PROSITE" id="PS50956">
    <property type="entry name" value="HTH_ASNC_2"/>
    <property type="match status" value="1"/>
</dbReference>
<dbReference type="Gene3D" id="3.30.70.920">
    <property type="match status" value="1"/>
</dbReference>
<dbReference type="SUPFAM" id="SSF46785">
    <property type="entry name" value="Winged helix' DNA-binding domain"/>
    <property type="match status" value="1"/>
</dbReference>
<dbReference type="AlphaFoldDB" id="A0A2S5Y7N7"/>
<dbReference type="EMBL" id="PSWU01000007">
    <property type="protein sequence ID" value="PPI15483.1"/>
    <property type="molecule type" value="Genomic_DNA"/>
</dbReference>
<dbReference type="Proteomes" id="UP000237966">
    <property type="component" value="Unassembled WGS sequence"/>
</dbReference>
<sequence length="187" mass="20393">MPQNRCIIVRHLAQTAISAKDNSVRPKDLHDLDPVDRTLVRLLRADARAPNSRLAERAGIAPSTCVSRVRALIERGVITGFTAELDPAALGLTLQALISVNIRVGQRQAITRFAEEIRALPEVVQLFFLGGSEDFIIHVAVRDSNDVRDFVVANLSAHPAVASTRTSLVFDHHRNGPTVPEPSQKSG</sequence>
<evidence type="ECO:0000313" key="5">
    <source>
        <dbReference type="EMBL" id="PPI15483.1"/>
    </source>
</evidence>